<gene>
    <name evidence="5" type="primary">dltC</name>
    <name evidence="7" type="ORF">CVD27_09725</name>
</gene>
<name>A0A2N5HJD2_9BACI</name>
<dbReference type="Gene3D" id="1.10.1200.10">
    <property type="entry name" value="ACP-like"/>
    <property type="match status" value="1"/>
</dbReference>
<organism evidence="7 8">
    <name type="scientific">Neobacillus cucumis</name>
    <dbReference type="NCBI Taxonomy" id="1740721"/>
    <lineage>
        <taxon>Bacteria</taxon>
        <taxon>Bacillati</taxon>
        <taxon>Bacillota</taxon>
        <taxon>Bacilli</taxon>
        <taxon>Bacillales</taxon>
        <taxon>Bacillaceae</taxon>
        <taxon>Neobacillus</taxon>
    </lineage>
</organism>
<dbReference type="GO" id="GO:0005737">
    <property type="term" value="C:cytoplasm"/>
    <property type="evidence" value="ECO:0007669"/>
    <property type="project" value="UniProtKB-SubCell"/>
</dbReference>
<dbReference type="AlphaFoldDB" id="A0A2N5HJD2"/>
<dbReference type="GO" id="GO:0016874">
    <property type="term" value="F:ligase activity"/>
    <property type="evidence" value="ECO:0007669"/>
    <property type="project" value="UniProtKB-KW"/>
</dbReference>
<dbReference type="UniPathway" id="UPA00556"/>
<comment type="caution">
    <text evidence="7">The sequence shown here is derived from an EMBL/GenBank/DDBJ whole genome shotgun (WGS) entry which is preliminary data.</text>
</comment>
<comment type="similarity">
    <text evidence="5">Belongs to the DltC family.</text>
</comment>
<dbReference type="RefSeq" id="WP_101647700.1">
    <property type="nucleotide sequence ID" value="NZ_PGVE01000040.1"/>
</dbReference>
<feature type="modified residue" description="O-(pantetheine 4'-phosphoryl)serine" evidence="5">
    <location>
        <position position="36"/>
    </location>
</feature>
<evidence type="ECO:0000256" key="3">
    <source>
        <dbReference type="ARBA" id="ARBA00022553"/>
    </source>
</evidence>
<dbReference type="GO" id="GO:0036370">
    <property type="term" value="F:D-alanyl carrier activity"/>
    <property type="evidence" value="ECO:0007669"/>
    <property type="project" value="UniProtKB-UniRule"/>
</dbReference>
<comment type="PTM">
    <text evidence="5">4'-phosphopantetheine is transferred from CoA to a specific serine of apo-DCP.</text>
</comment>
<dbReference type="GO" id="GO:0070395">
    <property type="term" value="P:lipoteichoic acid biosynthetic process"/>
    <property type="evidence" value="ECO:0007669"/>
    <property type="project" value="UniProtKB-UniRule"/>
</dbReference>
<keyword evidence="3 5" id="KW-0597">Phosphoprotein</keyword>
<accession>A0A2N5HJD2</accession>
<dbReference type="SUPFAM" id="SSF47336">
    <property type="entry name" value="ACP-like"/>
    <property type="match status" value="1"/>
</dbReference>
<keyword evidence="2 5" id="KW-0963">Cytoplasm</keyword>
<comment type="function">
    <text evidence="5">Carrier protein involved in the D-alanylation of lipoteichoic acid (LTA). The loading of thioester-linked D-alanine onto DltC is catalyzed by D-alanine--D-alanyl carrier protein ligase DltA. The DltC-carried D-alanyl group is further transferred to cell membrane phosphatidylglycerol (PG) by forming an ester bond, probably catalyzed by DltD. D-alanylation of LTA plays an important role in modulating the properties of the cell wall in Gram-positive bacteria, influencing the net charge of the cell wall.</text>
</comment>
<keyword evidence="4 5" id="KW-0961">Cell wall biogenesis/degradation</keyword>
<dbReference type="HAMAP" id="MF_00565">
    <property type="entry name" value="DltC"/>
    <property type="match status" value="1"/>
</dbReference>
<dbReference type="NCBIfam" id="TIGR01688">
    <property type="entry name" value="dltC"/>
    <property type="match status" value="1"/>
</dbReference>
<comment type="pathway">
    <text evidence="5">Cell wall biogenesis; lipoteichoic acid biosynthesis.</text>
</comment>
<sequence length="78" mass="9021">MEFKDQVLELLAEICQDEVVKENPDIDLFNEALLDSFGTVELLVQIEERFGILVPITEFDRDTWNTPNQIAIQLADLR</sequence>
<evidence type="ECO:0000313" key="7">
    <source>
        <dbReference type="EMBL" id="PLS05632.1"/>
    </source>
</evidence>
<proteinExistence type="inferred from homology"/>
<dbReference type="NCBIfam" id="NF003464">
    <property type="entry name" value="PRK05087.1"/>
    <property type="match status" value="1"/>
</dbReference>
<evidence type="ECO:0000256" key="1">
    <source>
        <dbReference type="ARBA" id="ARBA00022450"/>
    </source>
</evidence>
<dbReference type="InterPro" id="IPR036736">
    <property type="entry name" value="ACP-like_sf"/>
</dbReference>
<evidence type="ECO:0000313" key="8">
    <source>
        <dbReference type="Proteomes" id="UP000234950"/>
    </source>
</evidence>
<evidence type="ECO:0000259" key="6">
    <source>
        <dbReference type="PROSITE" id="PS50075"/>
    </source>
</evidence>
<keyword evidence="8" id="KW-1185">Reference proteome</keyword>
<dbReference type="EMBL" id="PGVE01000040">
    <property type="protein sequence ID" value="PLS05632.1"/>
    <property type="molecule type" value="Genomic_DNA"/>
</dbReference>
<dbReference type="Pfam" id="PF00550">
    <property type="entry name" value="PP-binding"/>
    <property type="match status" value="1"/>
</dbReference>
<protein>
    <recommendedName>
        <fullName evidence="5">D-alanyl carrier protein</fullName>
        <shortName evidence="5">DCP</shortName>
    </recommendedName>
    <alternativeName>
        <fullName evidence="5">D-alanine--poly(phosphoribitol) ligase subunit 2</fullName>
    </alternativeName>
</protein>
<dbReference type="GO" id="GO:0071555">
    <property type="term" value="P:cell wall organization"/>
    <property type="evidence" value="ECO:0007669"/>
    <property type="project" value="UniProtKB-KW"/>
</dbReference>
<comment type="subcellular location">
    <subcellularLocation>
        <location evidence="5">Cytoplasm</location>
    </subcellularLocation>
</comment>
<evidence type="ECO:0000256" key="5">
    <source>
        <dbReference type="HAMAP-Rule" id="MF_00565"/>
    </source>
</evidence>
<evidence type="ECO:0000256" key="2">
    <source>
        <dbReference type="ARBA" id="ARBA00022490"/>
    </source>
</evidence>
<feature type="domain" description="Carrier" evidence="6">
    <location>
        <begin position="1"/>
        <end position="78"/>
    </location>
</feature>
<dbReference type="PROSITE" id="PS50075">
    <property type="entry name" value="CARRIER"/>
    <property type="match status" value="1"/>
</dbReference>
<dbReference type="InterPro" id="IPR003230">
    <property type="entry name" value="DltC"/>
</dbReference>
<keyword evidence="7" id="KW-0436">Ligase</keyword>
<keyword evidence="1 5" id="KW-0596">Phosphopantetheine</keyword>
<evidence type="ECO:0000256" key="4">
    <source>
        <dbReference type="ARBA" id="ARBA00023316"/>
    </source>
</evidence>
<reference evidence="7 8" key="1">
    <citation type="submission" date="2017-11" db="EMBL/GenBank/DDBJ databases">
        <title>Comparitive Functional Genomics of Dry Heat Resistant strains isolated from the Viking Spacecraft.</title>
        <authorList>
            <person name="Seuylemezian A."/>
            <person name="Cooper K."/>
            <person name="Vaishampayan P."/>
        </authorList>
    </citation>
    <scope>NUCLEOTIDE SEQUENCE [LARGE SCALE GENOMIC DNA]</scope>
    <source>
        <strain evidence="7 8">V32-6</strain>
    </source>
</reference>
<dbReference type="OrthoDB" id="6462171at2"/>
<dbReference type="Proteomes" id="UP000234950">
    <property type="component" value="Unassembled WGS sequence"/>
</dbReference>
<dbReference type="InterPro" id="IPR009081">
    <property type="entry name" value="PP-bd_ACP"/>
</dbReference>